<evidence type="ECO:0000313" key="1">
    <source>
        <dbReference type="EMBL" id="KAF0765067.1"/>
    </source>
</evidence>
<comment type="caution">
    <text evidence="1">The sequence shown here is derived from an EMBL/GenBank/DDBJ whole genome shotgun (WGS) entry which is preliminary data.</text>
</comment>
<dbReference type="EMBL" id="VUJU01001493">
    <property type="protein sequence ID" value="KAF0765067.1"/>
    <property type="molecule type" value="Genomic_DNA"/>
</dbReference>
<name>A0A6G0Z3P7_APHCR</name>
<gene>
    <name evidence="1" type="ORF">FWK35_00005106</name>
</gene>
<evidence type="ECO:0000313" key="2">
    <source>
        <dbReference type="Proteomes" id="UP000478052"/>
    </source>
</evidence>
<dbReference type="Proteomes" id="UP000478052">
    <property type="component" value="Unassembled WGS sequence"/>
</dbReference>
<dbReference type="AlphaFoldDB" id="A0A6G0Z3P7"/>
<accession>A0A6G0Z3P7</accession>
<organism evidence="1 2">
    <name type="scientific">Aphis craccivora</name>
    <name type="common">Cowpea aphid</name>
    <dbReference type="NCBI Taxonomy" id="307492"/>
    <lineage>
        <taxon>Eukaryota</taxon>
        <taxon>Metazoa</taxon>
        <taxon>Ecdysozoa</taxon>
        <taxon>Arthropoda</taxon>
        <taxon>Hexapoda</taxon>
        <taxon>Insecta</taxon>
        <taxon>Pterygota</taxon>
        <taxon>Neoptera</taxon>
        <taxon>Paraneoptera</taxon>
        <taxon>Hemiptera</taxon>
        <taxon>Sternorrhyncha</taxon>
        <taxon>Aphidomorpha</taxon>
        <taxon>Aphidoidea</taxon>
        <taxon>Aphididae</taxon>
        <taxon>Aphidini</taxon>
        <taxon>Aphis</taxon>
        <taxon>Aphis</taxon>
    </lineage>
</organism>
<keyword evidence="2" id="KW-1185">Reference proteome</keyword>
<sequence length="25" mass="3106">MSVTEMRIYKWMSGVMKEDRIRMNI</sequence>
<proteinExistence type="predicted"/>
<protein>
    <submittedName>
        <fullName evidence="1">Uncharacterized protein</fullName>
    </submittedName>
</protein>
<reference evidence="1 2" key="1">
    <citation type="submission" date="2019-08" db="EMBL/GenBank/DDBJ databases">
        <title>Whole genome of Aphis craccivora.</title>
        <authorList>
            <person name="Voronova N.V."/>
            <person name="Shulinski R.S."/>
            <person name="Bandarenka Y.V."/>
            <person name="Zhorov D.G."/>
            <person name="Warner D."/>
        </authorList>
    </citation>
    <scope>NUCLEOTIDE SEQUENCE [LARGE SCALE GENOMIC DNA]</scope>
    <source>
        <strain evidence="1">180601</strain>
        <tissue evidence="1">Whole Body</tissue>
    </source>
</reference>